<comment type="caution">
    <text evidence="2">The sequence shown here is derived from an EMBL/GenBank/DDBJ whole genome shotgun (WGS) entry which is preliminary data.</text>
</comment>
<gene>
    <name evidence="2" type="ORF">ZOSMA_74G00380</name>
</gene>
<dbReference type="Proteomes" id="UP000036987">
    <property type="component" value="Unassembled WGS sequence"/>
</dbReference>
<name>A0A0K9NRK3_ZOSMR</name>
<evidence type="ECO:0000313" key="2">
    <source>
        <dbReference type="EMBL" id="KMZ58697.1"/>
    </source>
</evidence>
<organism evidence="2 3">
    <name type="scientific">Zostera marina</name>
    <name type="common">Eelgrass</name>
    <dbReference type="NCBI Taxonomy" id="29655"/>
    <lineage>
        <taxon>Eukaryota</taxon>
        <taxon>Viridiplantae</taxon>
        <taxon>Streptophyta</taxon>
        <taxon>Embryophyta</taxon>
        <taxon>Tracheophyta</taxon>
        <taxon>Spermatophyta</taxon>
        <taxon>Magnoliopsida</taxon>
        <taxon>Liliopsida</taxon>
        <taxon>Zosteraceae</taxon>
        <taxon>Zostera</taxon>
    </lineage>
</organism>
<dbReference type="SUPFAM" id="SSF52833">
    <property type="entry name" value="Thioredoxin-like"/>
    <property type="match status" value="1"/>
</dbReference>
<dbReference type="PANTHER" id="PTHR10438:SF434">
    <property type="entry name" value="THIOREDOXIN H9"/>
    <property type="match status" value="1"/>
</dbReference>
<dbReference type="Pfam" id="PF00085">
    <property type="entry name" value="Thioredoxin"/>
    <property type="match status" value="1"/>
</dbReference>
<dbReference type="OrthoDB" id="2121326at2759"/>
<reference evidence="3" key="1">
    <citation type="journal article" date="2016" name="Nature">
        <title>The genome of the seagrass Zostera marina reveals angiosperm adaptation to the sea.</title>
        <authorList>
            <person name="Olsen J.L."/>
            <person name="Rouze P."/>
            <person name="Verhelst B."/>
            <person name="Lin Y.-C."/>
            <person name="Bayer T."/>
            <person name="Collen J."/>
            <person name="Dattolo E."/>
            <person name="De Paoli E."/>
            <person name="Dittami S."/>
            <person name="Maumus F."/>
            <person name="Michel G."/>
            <person name="Kersting A."/>
            <person name="Lauritano C."/>
            <person name="Lohaus R."/>
            <person name="Toepel M."/>
            <person name="Tonon T."/>
            <person name="Vanneste K."/>
            <person name="Amirebrahimi M."/>
            <person name="Brakel J."/>
            <person name="Bostroem C."/>
            <person name="Chovatia M."/>
            <person name="Grimwood J."/>
            <person name="Jenkins J.W."/>
            <person name="Jueterbock A."/>
            <person name="Mraz A."/>
            <person name="Stam W.T."/>
            <person name="Tice H."/>
            <person name="Bornberg-Bauer E."/>
            <person name="Green P.J."/>
            <person name="Pearson G.A."/>
            <person name="Procaccini G."/>
            <person name="Duarte C.M."/>
            <person name="Schmutz J."/>
            <person name="Reusch T.B.H."/>
            <person name="Van de Peer Y."/>
        </authorList>
    </citation>
    <scope>NUCLEOTIDE SEQUENCE [LARGE SCALE GENOMIC DNA]</scope>
    <source>
        <strain evidence="3">cv. Finnish</strain>
    </source>
</reference>
<dbReference type="AlphaFoldDB" id="A0A0K9NRK3"/>
<dbReference type="Gene3D" id="3.40.30.10">
    <property type="entry name" value="Glutaredoxin"/>
    <property type="match status" value="1"/>
</dbReference>
<dbReference type="PRINTS" id="PR00421">
    <property type="entry name" value="THIOREDOXIN"/>
</dbReference>
<keyword evidence="3" id="KW-1185">Reference proteome</keyword>
<evidence type="ECO:0000313" key="3">
    <source>
        <dbReference type="Proteomes" id="UP000036987"/>
    </source>
</evidence>
<evidence type="ECO:0000259" key="1">
    <source>
        <dbReference type="PROSITE" id="PS51352"/>
    </source>
</evidence>
<dbReference type="PROSITE" id="PS00194">
    <property type="entry name" value="THIOREDOXIN_1"/>
    <property type="match status" value="1"/>
</dbReference>
<dbReference type="PROSITE" id="PS51352">
    <property type="entry name" value="THIOREDOXIN_2"/>
    <property type="match status" value="1"/>
</dbReference>
<dbReference type="CDD" id="cd02947">
    <property type="entry name" value="TRX_family"/>
    <property type="match status" value="1"/>
</dbReference>
<protein>
    <submittedName>
        <fullName evidence="2">Thioredoxin H-type</fullName>
    </submittedName>
</protein>
<dbReference type="OMA" id="VIDFCAN"/>
<dbReference type="STRING" id="29655.A0A0K9NRK3"/>
<dbReference type="EMBL" id="LFYR01001898">
    <property type="protein sequence ID" value="KMZ58697.1"/>
    <property type="molecule type" value="Genomic_DNA"/>
</dbReference>
<feature type="domain" description="Thioredoxin" evidence="1">
    <location>
        <begin position="19"/>
        <end position="139"/>
    </location>
</feature>
<sequence>MKCFFAAMFCCNGKGGGDSDSDEMRLEFKSKTVTIISGREAWDQKISESKRDGKIVVANFSASWCGPCKLMAPLYCELSEKFPSIMFLVIDVDALTEFSSSWDIRATPTFFFLRDGKQIDKLIGANKPDLEKKINMLVGSSS</sequence>
<dbReference type="InterPro" id="IPR050620">
    <property type="entry name" value="Thioredoxin_H-type-like"/>
</dbReference>
<proteinExistence type="predicted"/>
<dbReference type="PANTHER" id="PTHR10438">
    <property type="entry name" value="THIOREDOXIN"/>
    <property type="match status" value="1"/>
</dbReference>
<accession>A0A0K9NRK3</accession>
<dbReference type="InterPro" id="IPR013766">
    <property type="entry name" value="Thioredoxin_domain"/>
</dbReference>
<dbReference type="InterPro" id="IPR036249">
    <property type="entry name" value="Thioredoxin-like_sf"/>
</dbReference>
<dbReference type="InterPro" id="IPR017937">
    <property type="entry name" value="Thioredoxin_CS"/>
</dbReference>